<accession>A0A917F2X3</accession>
<dbReference type="EMBL" id="BMGP01000007">
    <property type="protein sequence ID" value="GGF39609.1"/>
    <property type="molecule type" value="Genomic_DNA"/>
</dbReference>
<comment type="caution">
    <text evidence="1">The sequence shown here is derived from an EMBL/GenBank/DDBJ whole genome shotgun (WGS) entry which is preliminary data.</text>
</comment>
<sequence length="73" mass="8127">MTTLTTRSHTHTPTLRQVRPALWRVLRSDGSLAGYIEGAEPARFEARRLVASTRQVVGLGHFASIDDAMSCFR</sequence>
<dbReference type="RefSeq" id="WP_188680778.1">
    <property type="nucleotide sequence ID" value="NZ_BMGP01000007.1"/>
</dbReference>
<gene>
    <name evidence="1" type="ORF">GCM10011399_35640</name>
</gene>
<dbReference type="Proteomes" id="UP000598775">
    <property type="component" value="Unassembled WGS sequence"/>
</dbReference>
<evidence type="ECO:0000313" key="2">
    <source>
        <dbReference type="Proteomes" id="UP000598775"/>
    </source>
</evidence>
<name>A0A917F2X3_9MICO</name>
<evidence type="ECO:0000313" key="1">
    <source>
        <dbReference type="EMBL" id="GGF39609.1"/>
    </source>
</evidence>
<reference evidence="1 2" key="1">
    <citation type="journal article" date="2014" name="Int. J. Syst. Evol. Microbiol.">
        <title>Complete genome sequence of Corynebacterium casei LMG S-19264T (=DSM 44701T), isolated from a smear-ripened cheese.</title>
        <authorList>
            <consortium name="US DOE Joint Genome Institute (JGI-PGF)"/>
            <person name="Walter F."/>
            <person name="Albersmeier A."/>
            <person name="Kalinowski J."/>
            <person name="Ruckert C."/>
        </authorList>
    </citation>
    <scope>NUCLEOTIDE SEQUENCE [LARGE SCALE GENOMIC DNA]</scope>
    <source>
        <strain evidence="1 2">CGMCC 1.12976</strain>
    </source>
</reference>
<keyword evidence="2" id="KW-1185">Reference proteome</keyword>
<proteinExistence type="predicted"/>
<organism evidence="1 2">
    <name type="scientific">Subtercola lobariae</name>
    <dbReference type="NCBI Taxonomy" id="1588641"/>
    <lineage>
        <taxon>Bacteria</taxon>
        <taxon>Bacillati</taxon>
        <taxon>Actinomycetota</taxon>
        <taxon>Actinomycetes</taxon>
        <taxon>Micrococcales</taxon>
        <taxon>Microbacteriaceae</taxon>
        <taxon>Subtercola</taxon>
    </lineage>
</organism>
<protein>
    <submittedName>
        <fullName evidence="1">Uncharacterized protein</fullName>
    </submittedName>
</protein>
<dbReference type="AlphaFoldDB" id="A0A917F2X3"/>